<dbReference type="Proteomes" id="UP001321473">
    <property type="component" value="Unassembled WGS sequence"/>
</dbReference>
<keyword evidence="3" id="KW-1185">Reference proteome</keyword>
<comment type="caution">
    <text evidence="2">The sequence shown here is derived from an EMBL/GenBank/DDBJ whole genome shotgun (WGS) entry which is preliminary data.</text>
</comment>
<dbReference type="EMBL" id="JARKHS020014576">
    <property type="protein sequence ID" value="KAK8775078.1"/>
    <property type="molecule type" value="Genomic_DNA"/>
</dbReference>
<keyword evidence="1" id="KW-1133">Transmembrane helix</keyword>
<gene>
    <name evidence="2" type="ORF">V5799_010388</name>
</gene>
<evidence type="ECO:0000313" key="2">
    <source>
        <dbReference type="EMBL" id="KAK8775078.1"/>
    </source>
</evidence>
<accession>A0AAQ4EKE7</accession>
<name>A0AAQ4EKE7_AMBAM</name>
<feature type="transmembrane region" description="Helical" evidence="1">
    <location>
        <begin position="42"/>
        <end position="72"/>
    </location>
</feature>
<keyword evidence="1" id="KW-0472">Membrane</keyword>
<organism evidence="2 3">
    <name type="scientific">Amblyomma americanum</name>
    <name type="common">Lone star tick</name>
    <dbReference type="NCBI Taxonomy" id="6943"/>
    <lineage>
        <taxon>Eukaryota</taxon>
        <taxon>Metazoa</taxon>
        <taxon>Ecdysozoa</taxon>
        <taxon>Arthropoda</taxon>
        <taxon>Chelicerata</taxon>
        <taxon>Arachnida</taxon>
        <taxon>Acari</taxon>
        <taxon>Parasitiformes</taxon>
        <taxon>Ixodida</taxon>
        <taxon>Ixodoidea</taxon>
        <taxon>Ixodidae</taxon>
        <taxon>Amblyomminae</taxon>
        <taxon>Amblyomma</taxon>
    </lineage>
</organism>
<evidence type="ECO:0000256" key="1">
    <source>
        <dbReference type="SAM" id="Phobius"/>
    </source>
</evidence>
<proteinExistence type="predicted"/>
<evidence type="ECO:0000313" key="3">
    <source>
        <dbReference type="Proteomes" id="UP001321473"/>
    </source>
</evidence>
<sequence>MLNVKLLCCGGLLEEAWLQSQSSSGPLWATAELFLFAEKLVVFLLAGALTVAALLTIGLILVDIQAYLTFLYRRR</sequence>
<reference evidence="2 3" key="1">
    <citation type="journal article" date="2023" name="Arcadia Sci">
        <title>De novo assembly of a long-read Amblyomma americanum tick genome.</title>
        <authorList>
            <person name="Chou S."/>
            <person name="Poskanzer K.E."/>
            <person name="Rollins M."/>
            <person name="Thuy-Boun P.S."/>
        </authorList>
    </citation>
    <scope>NUCLEOTIDE SEQUENCE [LARGE SCALE GENOMIC DNA]</scope>
    <source>
        <strain evidence="2">F_SG_1</strain>
        <tissue evidence="2">Salivary glands</tissue>
    </source>
</reference>
<keyword evidence="1" id="KW-0812">Transmembrane</keyword>
<dbReference type="AlphaFoldDB" id="A0AAQ4EKE7"/>
<protein>
    <submittedName>
        <fullName evidence="2">Uncharacterized protein</fullName>
    </submittedName>
</protein>